<sequence length="91" mass="10086">MEEIEIAAITASIPTTNVMNCSYFTPYFRDILRSNPGEISLAIALEQTRSWESAVEAITEKTPANTIPTHNPSTVSRCSSTQTHKDFPKRA</sequence>
<organism evidence="2">
    <name type="scientific">Moorena producens (strain JHB)</name>
    <dbReference type="NCBI Taxonomy" id="1454205"/>
    <lineage>
        <taxon>Bacteria</taxon>
        <taxon>Bacillati</taxon>
        <taxon>Cyanobacteriota</taxon>
        <taxon>Cyanophyceae</taxon>
        <taxon>Coleofasciculales</taxon>
        <taxon>Coleofasciculaceae</taxon>
        <taxon>Moorena</taxon>
    </lineage>
</organism>
<reference evidence="2" key="1">
    <citation type="journal article" date="2017" name="Proc. Natl. Acad. Sci. U.S.A.">
        <title>Comparative genomics uncovers the prolific and distinctive metabolic potential of the cyanobacterial genus Moorea.</title>
        <authorList>
            <person name="Leao T."/>
            <person name="Castelao G."/>
            <person name="Korobeynikov A."/>
            <person name="Monroe E.A."/>
            <person name="Podell S."/>
            <person name="Glukhov E."/>
            <person name="Allen E.E."/>
            <person name="Gerwick W.H."/>
            <person name="Gerwick L."/>
        </authorList>
    </citation>
    <scope>NUCLEOTIDE SEQUENCE</scope>
    <source>
        <strain evidence="2">JHB</strain>
    </source>
</reference>
<dbReference type="EMBL" id="CP017708">
    <property type="protein sequence ID" value="WAN68819.1"/>
    <property type="molecule type" value="Genomic_DNA"/>
</dbReference>
<gene>
    <name evidence="2" type="ORF">BJP36_41390</name>
</gene>
<reference evidence="2" key="2">
    <citation type="submission" date="2022-10" db="EMBL/GenBank/DDBJ databases">
        <authorList>
            <person name="Ngo T.-E."/>
        </authorList>
    </citation>
    <scope>NUCLEOTIDE SEQUENCE</scope>
    <source>
        <strain evidence="2">JHB</strain>
    </source>
</reference>
<name>A0A9Q9SSF4_MOOP1</name>
<evidence type="ECO:0000256" key="1">
    <source>
        <dbReference type="SAM" id="MobiDB-lite"/>
    </source>
</evidence>
<evidence type="ECO:0000313" key="2">
    <source>
        <dbReference type="EMBL" id="WAN68819.1"/>
    </source>
</evidence>
<accession>A0A9Q9SSF4</accession>
<dbReference type="AlphaFoldDB" id="A0A9Q9SSF4"/>
<feature type="region of interest" description="Disordered" evidence="1">
    <location>
        <begin position="64"/>
        <end position="91"/>
    </location>
</feature>
<feature type="compositionally biased region" description="Polar residues" evidence="1">
    <location>
        <begin position="64"/>
        <end position="82"/>
    </location>
</feature>
<protein>
    <submittedName>
        <fullName evidence="2">Uncharacterized protein</fullName>
    </submittedName>
</protein>
<dbReference type="Proteomes" id="UP000176944">
    <property type="component" value="Chromosome"/>
</dbReference>
<proteinExistence type="predicted"/>